<keyword evidence="1" id="KW-0378">Hydrolase</keyword>
<dbReference type="InterPro" id="IPR057905">
    <property type="entry name" value="Nal1_N"/>
</dbReference>
<proteinExistence type="predicted"/>
<organism evidence="3 4">
    <name type="scientific">Alteribacter keqinensis</name>
    <dbReference type="NCBI Taxonomy" id="2483800"/>
    <lineage>
        <taxon>Bacteria</taxon>
        <taxon>Bacillati</taxon>
        <taxon>Bacillota</taxon>
        <taxon>Bacilli</taxon>
        <taxon>Bacillales</taxon>
        <taxon>Bacillaceae</taxon>
        <taxon>Alteribacter</taxon>
    </lineage>
</organism>
<dbReference type="AlphaFoldDB" id="A0A3M7TX39"/>
<gene>
    <name evidence="3" type="ORF">EBO34_05225</name>
</gene>
<evidence type="ECO:0000259" key="2">
    <source>
        <dbReference type="Pfam" id="PF25608"/>
    </source>
</evidence>
<sequence length="329" mass="35787">MPHLSRQEVDRVRKVKSKQNEDTILRKENVVGLGIGIKMKNGKPTDKPALITYVTKKEPLKNLKDEDVVPEVIEGVDTDVIEIGIPTIENGGKADTMRTLPSNELSSRVRPVKGGWSVGHPDITAGTAGAIVFNRDESSQVKYYILSNNHVLANSNRASIGDPIIQPGSVDGGKGPEDQVATLSRFIPIDLTPDVRLEDHDNVVDAAIAEGSIQELDREVYWSGYVKGWIPKESVEVGTRIKKTGRTTGYTTGEILAVDATLDINFGNNQVARFHDQILTSNISEGGDSGSLVTDSENRAVGLLFAGSPQVTILNHIENVKNLLNIDFM</sequence>
<keyword evidence="4" id="KW-1185">Reference proteome</keyword>
<dbReference type="SUPFAM" id="SSF50494">
    <property type="entry name" value="Trypsin-like serine proteases"/>
    <property type="match status" value="1"/>
</dbReference>
<dbReference type="OrthoDB" id="104542at2"/>
<dbReference type="EMBL" id="RHIB01000001">
    <property type="protein sequence ID" value="RNA69344.1"/>
    <property type="molecule type" value="Genomic_DNA"/>
</dbReference>
<evidence type="ECO:0000256" key="1">
    <source>
        <dbReference type="ARBA" id="ARBA00022825"/>
    </source>
</evidence>
<comment type="caution">
    <text evidence="3">The sequence shown here is derived from an EMBL/GenBank/DDBJ whole genome shotgun (WGS) entry which is preliminary data.</text>
</comment>
<dbReference type="RefSeq" id="WP_122896865.1">
    <property type="nucleotide sequence ID" value="NZ_RHIB01000001.1"/>
</dbReference>
<dbReference type="Proteomes" id="UP000278746">
    <property type="component" value="Unassembled WGS sequence"/>
</dbReference>
<dbReference type="Pfam" id="PF25608">
    <property type="entry name" value="NAL1_N"/>
    <property type="match status" value="1"/>
</dbReference>
<reference evidence="3 4" key="1">
    <citation type="submission" date="2018-10" db="EMBL/GenBank/DDBJ databases">
        <title>Bacillus Keqinensis sp. nov., a moderately halophilic bacterium isolated from a saline-alkaline lake.</title>
        <authorList>
            <person name="Wang H."/>
        </authorList>
    </citation>
    <scope>NUCLEOTIDE SEQUENCE [LARGE SCALE GENOMIC DNA]</scope>
    <source>
        <strain evidence="3 4">KQ-3</strain>
    </source>
</reference>
<name>A0A3M7TX39_9BACI</name>
<dbReference type="Gene3D" id="2.40.10.10">
    <property type="entry name" value="Trypsin-like serine proteases"/>
    <property type="match status" value="1"/>
</dbReference>
<feature type="domain" description="Nal1 N-terminal" evidence="2">
    <location>
        <begin position="21"/>
        <end position="78"/>
    </location>
</feature>
<evidence type="ECO:0000313" key="4">
    <source>
        <dbReference type="Proteomes" id="UP000278746"/>
    </source>
</evidence>
<keyword evidence="1" id="KW-0645">Protease</keyword>
<protein>
    <recommendedName>
        <fullName evidence="2">Nal1 N-terminal domain-containing protein</fullName>
    </recommendedName>
</protein>
<evidence type="ECO:0000313" key="3">
    <source>
        <dbReference type="EMBL" id="RNA69344.1"/>
    </source>
</evidence>
<dbReference type="InterPro" id="IPR043504">
    <property type="entry name" value="Peptidase_S1_PA_chymotrypsin"/>
</dbReference>
<dbReference type="GO" id="GO:0008236">
    <property type="term" value="F:serine-type peptidase activity"/>
    <property type="evidence" value="ECO:0007669"/>
    <property type="project" value="UniProtKB-KW"/>
</dbReference>
<accession>A0A3M7TX39</accession>
<dbReference type="InterPro" id="IPR009003">
    <property type="entry name" value="Peptidase_S1_PA"/>
</dbReference>
<keyword evidence="1" id="KW-0720">Serine protease</keyword>